<feature type="non-terminal residue" evidence="1">
    <location>
        <position position="1"/>
    </location>
</feature>
<dbReference type="AlphaFoldDB" id="A0A085M1N5"/>
<evidence type="ECO:0000313" key="1">
    <source>
        <dbReference type="EMBL" id="KFD51131.1"/>
    </source>
</evidence>
<evidence type="ECO:0000313" key="2">
    <source>
        <dbReference type="EMBL" id="KFD60985.1"/>
    </source>
</evidence>
<proteinExistence type="predicted"/>
<dbReference type="Proteomes" id="UP000030764">
    <property type="component" value="Unassembled WGS sequence"/>
</dbReference>
<dbReference type="EMBL" id="KL363243">
    <property type="protein sequence ID" value="KFD51131.1"/>
    <property type="molecule type" value="Genomic_DNA"/>
</dbReference>
<gene>
    <name evidence="1" type="ORF">M513_08031</name>
    <name evidence="2" type="ORF">M514_08031</name>
</gene>
<evidence type="ECO:0000313" key="3">
    <source>
        <dbReference type="Proteomes" id="UP000030764"/>
    </source>
</evidence>
<feature type="non-terminal residue" evidence="1">
    <location>
        <position position="117"/>
    </location>
</feature>
<name>A0A085M1N5_9BILA</name>
<accession>A0A085M1N5</accession>
<reference evidence="1 3" key="1">
    <citation type="journal article" date="2014" name="Nat. Genet.">
        <title>Genome and transcriptome of the porcine whipworm Trichuris suis.</title>
        <authorList>
            <person name="Jex A.R."/>
            <person name="Nejsum P."/>
            <person name="Schwarz E.M."/>
            <person name="Hu L."/>
            <person name="Young N.D."/>
            <person name="Hall R.S."/>
            <person name="Korhonen P.K."/>
            <person name="Liao S."/>
            <person name="Thamsborg S."/>
            <person name="Xia J."/>
            <person name="Xu P."/>
            <person name="Wang S."/>
            <person name="Scheerlinck J.P."/>
            <person name="Hofmann A."/>
            <person name="Sternberg P.W."/>
            <person name="Wang J."/>
            <person name="Gasser R.B."/>
        </authorList>
    </citation>
    <scope>NUCLEOTIDE SEQUENCE [LARGE SCALE GENOMIC DNA]</scope>
    <source>
        <strain evidence="2">DCEP-RM93F</strain>
        <strain evidence="1">DCEP-RM93M</strain>
    </source>
</reference>
<protein>
    <submittedName>
        <fullName evidence="1">Uncharacterized protein</fullName>
    </submittedName>
</protein>
<dbReference type="Proteomes" id="UP000030758">
    <property type="component" value="Unassembled WGS sequence"/>
</dbReference>
<keyword evidence="3" id="KW-1185">Reference proteome</keyword>
<dbReference type="EMBL" id="KL367640">
    <property type="protein sequence ID" value="KFD60985.1"/>
    <property type="molecule type" value="Genomic_DNA"/>
</dbReference>
<organism evidence="1 3">
    <name type="scientific">Trichuris suis</name>
    <name type="common">pig whipworm</name>
    <dbReference type="NCBI Taxonomy" id="68888"/>
    <lineage>
        <taxon>Eukaryota</taxon>
        <taxon>Metazoa</taxon>
        <taxon>Ecdysozoa</taxon>
        <taxon>Nematoda</taxon>
        <taxon>Enoplea</taxon>
        <taxon>Dorylaimia</taxon>
        <taxon>Trichinellida</taxon>
        <taxon>Trichuridae</taxon>
        <taxon>Trichuris</taxon>
    </lineage>
</organism>
<sequence length="117" mass="13199">KVPNLSSLARRKSCRKAKRTFPIFRPVRRADMRNRALSIAMATTILLTIFDKLSIDALSDKDKSLSTDSDGTEKMLSLQATEQADVNSKVKRSMFLSLYEDLRYIKQSEKGTVTPSV</sequence>